<dbReference type="EMBL" id="QBUD01000005">
    <property type="protein sequence ID" value="PUB14845.1"/>
    <property type="molecule type" value="Genomic_DNA"/>
</dbReference>
<dbReference type="SUPFAM" id="SSF51120">
    <property type="entry name" value="beta-Roll"/>
    <property type="match status" value="2"/>
</dbReference>
<evidence type="ECO:0000256" key="5">
    <source>
        <dbReference type="ARBA" id="ARBA00022737"/>
    </source>
</evidence>
<comment type="cofactor">
    <cofactor evidence="1">
        <name>Ca(2+)</name>
        <dbReference type="ChEBI" id="CHEBI:29108"/>
    </cofactor>
</comment>
<dbReference type="Gene3D" id="2.60.120.380">
    <property type="match status" value="1"/>
</dbReference>
<dbReference type="PROSITE" id="PS00330">
    <property type="entry name" value="HEMOLYSIN_CALCIUM"/>
    <property type="match status" value="3"/>
</dbReference>
<dbReference type="InterPro" id="IPR013858">
    <property type="entry name" value="Peptidase_M10B_C"/>
</dbReference>
<protein>
    <submittedName>
        <fullName evidence="8">Serralysin</fullName>
    </submittedName>
</protein>
<dbReference type="Proteomes" id="UP000244523">
    <property type="component" value="Unassembled WGS sequence"/>
</dbReference>
<dbReference type="SMART" id="SM00235">
    <property type="entry name" value="ZnMc"/>
    <property type="match status" value="1"/>
</dbReference>
<evidence type="ECO:0000256" key="4">
    <source>
        <dbReference type="ARBA" id="ARBA00022525"/>
    </source>
</evidence>
<evidence type="ECO:0000256" key="1">
    <source>
        <dbReference type="ARBA" id="ARBA00001913"/>
    </source>
</evidence>
<dbReference type="Pfam" id="PF08548">
    <property type="entry name" value="Peptidase_M10_C"/>
    <property type="match status" value="1"/>
</dbReference>
<evidence type="ECO:0000256" key="3">
    <source>
        <dbReference type="ARBA" id="ARBA00009490"/>
    </source>
</evidence>
<keyword evidence="4" id="KW-0964">Secreted</keyword>
<proteinExistence type="inferred from homology"/>
<evidence type="ECO:0000256" key="2">
    <source>
        <dbReference type="ARBA" id="ARBA00004613"/>
    </source>
</evidence>
<comment type="similarity">
    <text evidence="3">Belongs to the peptidase M10B family.</text>
</comment>
<keyword evidence="9" id="KW-1185">Reference proteome</keyword>
<dbReference type="AlphaFoldDB" id="A0A2T6KH85"/>
<name>A0A2T6KH85_9RHOB</name>
<dbReference type="Gene3D" id="2.150.10.10">
    <property type="entry name" value="Serralysin-like metalloprotease, C-terminal"/>
    <property type="match status" value="3"/>
</dbReference>
<dbReference type="GO" id="GO:0008270">
    <property type="term" value="F:zinc ion binding"/>
    <property type="evidence" value="ECO:0007669"/>
    <property type="project" value="InterPro"/>
</dbReference>
<evidence type="ECO:0000313" key="9">
    <source>
        <dbReference type="Proteomes" id="UP000244523"/>
    </source>
</evidence>
<dbReference type="InterPro" id="IPR034033">
    <property type="entry name" value="Serralysin-like"/>
</dbReference>
<dbReference type="Pfam" id="PF00353">
    <property type="entry name" value="HemolysinCabind"/>
    <property type="match status" value="3"/>
</dbReference>
<evidence type="ECO:0000313" key="8">
    <source>
        <dbReference type="EMBL" id="PUB14845.1"/>
    </source>
</evidence>
<evidence type="ECO:0000256" key="6">
    <source>
        <dbReference type="SAM" id="MobiDB-lite"/>
    </source>
</evidence>
<dbReference type="PANTHER" id="PTHR38340:SF1">
    <property type="entry name" value="S-LAYER PROTEIN"/>
    <property type="match status" value="1"/>
</dbReference>
<dbReference type="InterPro" id="IPR006026">
    <property type="entry name" value="Peptidase_Metallo"/>
</dbReference>
<comment type="subcellular location">
    <subcellularLocation>
        <location evidence="2">Secreted</location>
    </subcellularLocation>
</comment>
<accession>A0A2T6KH85</accession>
<dbReference type="GO" id="GO:0008237">
    <property type="term" value="F:metallopeptidase activity"/>
    <property type="evidence" value="ECO:0007669"/>
    <property type="project" value="InterPro"/>
</dbReference>
<sequence length="690" mass="70955">MSDIPANAATTATLGFDRAVSGRLDYSGDRDWFRIDVAAGDWVKVTQRAAGSDPLEDSMIRVYDADGRLITADDELNTSTSNTDGAVTFGGGAGGTYFIEAASYRNYYSGDYKLSADLVNAPSGNPVEALDSGTQRSDSNITVHFVTGGQRAKFGYLTGDTQDDIRSEGWSSYEKSRFMSALDTITAVTNLTFTQTTDKNADFQVVLDTNELNNSGLLGYFYLPSGTRASVGVFNGNGLGWDDYAGGGLEAGGLGFSTIVHEVLHGLGLTHPHDSDAAIPGVDTPFRDLGANGLNQGIFTAMTYNSGYADQPTYSNRSGYESGPMALDIAALQDLYGANTSTATGNNTYVLPDLGDTYRWQAIWDAGGNDTMRYDGARDSIIDLRAASLTYDIGGGGFVSHAGGITGGFTIANGVTIENAVGGIGDDRLIGNSAANTLSGGAGDDDLRGGAGNDTLNGGADNDRLSGGTGRDTIDAGSGNDVASGGAQDDLIIGGAGNDQLTGNSGDDVISAASGANTILGRGGADRLTGGTGQDRIEGGSGADVIDGQGADDTVIGGRGDDTIDGGDGDDVIKGGMGADLLIGGLGADRFVFDFVTDSAPNSALRDAISDFAQGQDKIDLSAIDADRSAVGDQLFVFVGTDAFDAAGQLRLDEQAGDTIVQLDRDGDGFADMEVLITGITGLTSEDFIL</sequence>
<feature type="region of interest" description="Disordered" evidence="6">
    <location>
        <begin position="523"/>
        <end position="568"/>
    </location>
</feature>
<dbReference type="CDD" id="cd04277">
    <property type="entry name" value="ZnMc_serralysin_like"/>
    <property type="match status" value="1"/>
</dbReference>
<dbReference type="InterPro" id="IPR050557">
    <property type="entry name" value="RTX_toxin/Mannuronan_C5-epim"/>
</dbReference>
<feature type="domain" description="Peptidase metallopeptidase" evidence="7">
    <location>
        <begin position="148"/>
        <end position="301"/>
    </location>
</feature>
<keyword evidence="5" id="KW-0677">Repeat</keyword>
<dbReference type="RefSeq" id="WP_168769462.1">
    <property type="nucleotide sequence ID" value="NZ_QBUD01000005.1"/>
</dbReference>
<organism evidence="8 9">
    <name type="scientific">Yoonia sediminilitoris</name>
    <dbReference type="NCBI Taxonomy" id="1286148"/>
    <lineage>
        <taxon>Bacteria</taxon>
        <taxon>Pseudomonadati</taxon>
        <taxon>Pseudomonadota</taxon>
        <taxon>Alphaproteobacteria</taxon>
        <taxon>Rhodobacterales</taxon>
        <taxon>Paracoccaceae</taxon>
        <taxon>Yoonia</taxon>
    </lineage>
</organism>
<evidence type="ECO:0000259" key="7">
    <source>
        <dbReference type="SMART" id="SM00235"/>
    </source>
</evidence>
<dbReference type="GO" id="GO:0006508">
    <property type="term" value="P:proteolysis"/>
    <property type="evidence" value="ECO:0007669"/>
    <property type="project" value="InterPro"/>
</dbReference>
<dbReference type="SUPFAM" id="SSF55486">
    <property type="entry name" value="Metalloproteases ('zincins'), catalytic domain"/>
    <property type="match status" value="1"/>
</dbReference>
<reference evidence="8 9" key="1">
    <citation type="submission" date="2018-04" db="EMBL/GenBank/DDBJ databases">
        <title>Genomic Encyclopedia of Archaeal and Bacterial Type Strains, Phase II (KMG-II): from individual species to whole genera.</title>
        <authorList>
            <person name="Goeker M."/>
        </authorList>
    </citation>
    <scope>NUCLEOTIDE SEQUENCE [LARGE SCALE GENOMIC DNA]</scope>
    <source>
        <strain evidence="8 9">DSM 29955</strain>
    </source>
</reference>
<dbReference type="InterPro" id="IPR001343">
    <property type="entry name" value="Hemolysn_Ca-bd"/>
</dbReference>
<dbReference type="GO" id="GO:0005615">
    <property type="term" value="C:extracellular space"/>
    <property type="evidence" value="ECO:0007669"/>
    <property type="project" value="InterPro"/>
</dbReference>
<dbReference type="GO" id="GO:0005509">
    <property type="term" value="F:calcium ion binding"/>
    <property type="evidence" value="ECO:0007669"/>
    <property type="project" value="InterPro"/>
</dbReference>
<dbReference type="PRINTS" id="PR00313">
    <property type="entry name" value="CABNDNGRPT"/>
</dbReference>
<comment type="caution">
    <text evidence="8">The sequence shown here is derived from an EMBL/GenBank/DDBJ whole genome shotgun (WGS) entry which is preliminary data.</text>
</comment>
<gene>
    <name evidence="8" type="ORF">C8N45_10566</name>
</gene>
<dbReference type="PANTHER" id="PTHR38340">
    <property type="entry name" value="S-LAYER PROTEIN"/>
    <property type="match status" value="1"/>
</dbReference>
<dbReference type="InterPro" id="IPR018511">
    <property type="entry name" value="Hemolysin-typ_Ca-bd_CS"/>
</dbReference>
<feature type="region of interest" description="Disordered" evidence="6">
    <location>
        <begin position="441"/>
        <end position="481"/>
    </location>
</feature>
<dbReference type="InterPro" id="IPR011049">
    <property type="entry name" value="Serralysin-like_metalloprot_C"/>
</dbReference>
<dbReference type="Gene3D" id="3.40.390.10">
    <property type="entry name" value="Collagenase (Catalytic Domain)"/>
    <property type="match status" value="1"/>
</dbReference>
<dbReference type="InterPro" id="IPR024079">
    <property type="entry name" value="MetalloPept_cat_dom_sf"/>
</dbReference>